<dbReference type="EMBL" id="JASPKY010000792">
    <property type="protein sequence ID" value="KAK9685265.1"/>
    <property type="molecule type" value="Genomic_DNA"/>
</dbReference>
<name>A0AAW1I8M5_POPJA</name>
<evidence type="ECO:0000313" key="1">
    <source>
        <dbReference type="EMBL" id="KAK9685265.1"/>
    </source>
</evidence>
<dbReference type="AlphaFoldDB" id="A0AAW1I8M5"/>
<dbReference type="Proteomes" id="UP001458880">
    <property type="component" value="Unassembled WGS sequence"/>
</dbReference>
<sequence length="114" mass="13603">MRLDYQSELVLGHLVHKQLDSFTMHFCAKIQNTYYDPMLKALKEHCGVNETGFIFEDFDVEPEDEEQVLMKMYYEKYKEYSSSKKYVEEAPSLLVKIQTTICRRVNGLLLRKMY</sequence>
<proteinExistence type="predicted"/>
<protein>
    <submittedName>
        <fullName evidence="1">Uncharacterized protein</fullName>
    </submittedName>
</protein>
<evidence type="ECO:0000313" key="2">
    <source>
        <dbReference type="Proteomes" id="UP001458880"/>
    </source>
</evidence>
<keyword evidence="2" id="KW-1185">Reference proteome</keyword>
<organism evidence="1 2">
    <name type="scientific">Popillia japonica</name>
    <name type="common">Japanese beetle</name>
    <dbReference type="NCBI Taxonomy" id="7064"/>
    <lineage>
        <taxon>Eukaryota</taxon>
        <taxon>Metazoa</taxon>
        <taxon>Ecdysozoa</taxon>
        <taxon>Arthropoda</taxon>
        <taxon>Hexapoda</taxon>
        <taxon>Insecta</taxon>
        <taxon>Pterygota</taxon>
        <taxon>Neoptera</taxon>
        <taxon>Endopterygota</taxon>
        <taxon>Coleoptera</taxon>
        <taxon>Polyphaga</taxon>
        <taxon>Scarabaeiformia</taxon>
        <taxon>Scarabaeidae</taxon>
        <taxon>Rutelinae</taxon>
        <taxon>Popillia</taxon>
    </lineage>
</organism>
<gene>
    <name evidence="1" type="ORF">QE152_g38196</name>
</gene>
<reference evidence="1 2" key="1">
    <citation type="journal article" date="2024" name="BMC Genomics">
        <title>De novo assembly and annotation of Popillia japonica's genome with initial clues to its potential as an invasive pest.</title>
        <authorList>
            <person name="Cucini C."/>
            <person name="Boschi S."/>
            <person name="Funari R."/>
            <person name="Cardaioli E."/>
            <person name="Iannotti N."/>
            <person name="Marturano G."/>
            <person name="Paoli F."/>
            <person name="Bruttini M."/>
            <person name="Carapelli A."/>
            <person name="Frati F."/>
            <person name="Nardi F."/>
        </authorList>
    </citation>
    <scope>NUCLEOTIDE SEQUENCE [LARGE SCALE GENOMIC DNA]</scope>
    <source>
        <strain evidence="1">DMR45628</strain>
    </source>
</reference>
<accession>A0AAW1I8M5</accession>
<comment type="caution">
    <text evidence="1">The sequence shown here is derived from an EMBL/GenBank/DDBJ whole genome shotgun (WGS) entry which is preliminary data.</text>
</comment>